<dbReference type="Gene3D" id="3.60.20.10">
    <property type="entry name" value="Glutamine Phosphoribosylpyrophosphate, subunit 1, domain 1"/>
    <property type="match status" value="2"/>
</dbReference>
<dbReference type="EMBL" id="CADCVT010000230">
    <property type="protein sequence ID" value="CAA9507015.1"/>
    <property type="molecule type" value="Genomic_DNA"/>
</dbReference>
<evidence type="ECO:0008006" key="2">
    <source>
        <dbReference type="Google" id="ProtNLM"/>
    </source>
</evidence>
<proteinExistence type="predicted"/>
<sequence>MTYSLVARDPATNELGVAVHSGEGCMLSAGHVAGDGWSVQANIMASDAVWPAMAEAFAAADPGRPLAERLVMAMEAAQAAGGDVRGMQSAALLVVPGSGEPWRRSVDLRVEDHPDPLTEMRRLVTLNAAYSDAGAADELMADGASPPAALDQVLEGDEARSYRQTALVDVRGRVAVFTGE</sequence>
<protein>
    <recommendedName>
        <fullName evidence="2">DUF1028 domain-containing protein</fullName>
    </recommendedName>
</protein>
<dbReference type="AlphaFoldDB" id="A0A6J4SWM6"/>
<feature type="non-terminal residue" evidence="1">
    <location>
        <position position="180"/>
    </location>
</feature>
<gene>
    <name evidence="1" type="ORF">AVDCRST_MAG85-2098</name>
</gene>
<organism evidence="1">
    <name type="scientific">uncultured Solirubrobacteraceae bacterium</name>
    <dbReference type="NCBI Taxonomy" id="1162706"/>
    <lineage>
        <taxon>Bacteria</taxon>
        <taxon>Bacillati</taxon>
        <taxon>Actinomycetota</taxon>
        <taxon>Thermoleophilia</taxon>
        <taxon>Solirubrobacterales</taxon>
        <taxon>Solirubrobacteraceae</taxon>
        <taxon>environmental samples</taxon>
    </lineage>
</organism>
<dbReference type="Pfam" id="PF06267">
    <property type="entry name" value="DUF1028"/>
    <property type="match status" value="2"/>
</dbReference>
<name>A0A6J4SWM6_9ACTN</name>
<accession>A0A6J4SWM6</accession>
<dbReference type="SUPFAM" id="SSF56235">
    <property type="entry name" value="N-terminal nucleophile aminohydrolases (Ntn hydrolases)"/>
    <property type="match status" value="2"/>
</dbReference>
<dbReference type="InterPro" id="IPR010430">
    <property type="entry name" value="DUF1028"/>
</dbReference>
<evidence type="ECO:0000313" key="1">
    <source>
        <dbReference type="EMBL" id="CAA9507015.1"/>
    </source>
</evidence>
<dbReference type="PANTHER" id="PTHR39328">
    <property type="entry name" value="BLL2871 PROTEIN"/>
    <property type="match status" value="1"/>
</dbReference>
<dbReference type="InterPro" id="IPR029055">
    <property type="entry name" value="Ntn_hydrolases_N"/>
</dbReference>
<reference evidence="1" key="1">
    <citation type="submission" date="2020-02" db="EMBL/GenBank/DDBJ databases">
        <authorList>
            <person name="Meier V. D."/>
        </authorList>
    </citation>
    <scope>NUCLEOTIDE SEQUENCE</scope>
    <source>
        <strain evidence="1">AVDCRST_MAG85</strain>
    </source>
</reference>
<dbReference type="PANTHER" id="PTHR39328:SF1">
    <property type="entry name" value="BLL2871 PROTEIN"/>
    <property type="match status" value="1"/>
</dbReference>